<name>A0A137PAC6_CONC2</name>
<dbReference type="GO" id="GO:0006364">
    <property type="term" value="P:rRNA processing"/>
    <property type="evidence" value="ECO:0007669"/>
    <property type="project" value="EnsemblFungi"/>
</dbReference>
<evidence type="ECO:0000259" key="5">
    <source>
        <dbReference type="Pfam" id="PF25171"/>
    </source>
</evidence>
<dbReference type="InterPro" id="IPR007319">
    <property type="entry name" value="WDR36/Utp21_C"/>
</dbReference>
<dbReference type="OMA" id="CIYAWRA"/>
<feature type="domain" description="WDR36/Utp21 C-terminal" evidence="4">
    <location>
        <begin position="708"/>
        <end position="914"/>
    </location>
</feature>
<dbReference type="Gene3D" id="2.130.10.10">
    <property type="entry name" value="YVTN repeat-like/Quinoprotein amine dehydrogenase"/>
    <property type="match status" value="2"/>
</dbReference>
<dbReference type="SUPFAM" id="SSF50978">
    <property type="entry name" value="WD40 repeat-like"/>
    <property type="match status" value="1"/>
</dbReference>
<evidence type="ECO:0000256" key="3">
    <source>
        <dbReference type="PROSITE-ProRule" id="PRU00221"/>
    </source>
</evidence>
<dbReference type="GO" id="GO:0032040">
    <property type="term" value="C:small-subunit processome"/>
    <property type="evidence" value="ECO:0007669"/>
    <property type="project" value="EnsemblFungi"/>
</dbReference>
<dbReference type="PROSITE" id="PS50294">
    <property type="entry name" value="WD_REPEATS_REGION"/>
    <property type="match status" value="1"/>
</dbReference>
<feature type="repeat" description="WD" evidence="3">
    <location>
        <begin position="579"/>
        <end position="620"/>
    </location>
</feature>
<evidence type="ECO:0000256" key="2">
    <source>
        <dbReference type="ARBA" id="ARBA00022737"/>
    </source>
</evidence>
<dbReference type="EMBL" id="KQ964463">
    <property type="protein sequence ID" value="KXN71958.1"/>
    <property type="molecule type" value="Genomic_DNA"/>
</dbReference>
<protein>
    <submittedName>
        <fullName evidence="6">WD40 repeat-like protein</fullName>
    </submittedName>
</protein>
<dbReference type="CDD" id="cd00200">
    <property type="entry name" value="WD40"/>
    <property type="match status" value="1"/>
</dbReference>
<dbReference type="InterPro" id="IPR019775">
    <property type="entry name" value="WD40_repeat_CS"/>
</dbReference>
<dbReference type="Proteomes" id="UP000070444">
    <property type="component" value="Unassembled WGS sequence"/>
</dbReference>
<organism evidence="6 7">
    <name type="scientific">Conidiobolus coronatus (strain ATCC 28846 / CBS 209.66 / NRRL 28638)</name>
    <name type="common">Delacroixia coronata</name>
    <dbReference type="NCBI Taxonomy" id="796925"/>
    <lineage>
        <taxon>Eukaryota</taxon>
        <taxon>Fungi</taxon>
        <taxon>Fungi incertae sedis</taxon>
        <taxon>Zoopagomycota</taxon>
        <taxon>Entomophthoromycotina</taxon>
        <taxon>Entomophthoromycetes</taxon>
        <taxon>Entomophthorales</taxon>
        <taxon>Ancylistaceae</taxon>
        <taxon>Conidiobolus</taxon>
    </lineage>
</organism>
<dbReference type="SMART" id="SM00320">
    <property type="entry name" value="WD40"/>
    <property type="match status" value="8"/>
</dbReference>
<keyword evidence="7" id="KW-1185">Reference proteome</keyword>
<dbReference type="OrthoDB" id="10250769at2759"/>
<dbReference type="PANTHER" id="PTHR22840:SF12">
    <property type="entry name" value="WD REPEAT-CONTAINING PROTEIN 36"/>
    <property type="match status" value="1"/>
</dbReference>
<sequence>MTEQVELNVVQNGNTTTSVDSGKKTKLELIKQPKNSRLFQPFKALGYICNEVPIRVQNRGQAFFITSAIGNHFHIYDTTKLNLILVSNPTSQRINCLAVTDDITLAGCGSSILIFRRQKLSAEISTNIEGSFFQMETLGDNLLALSESGVFQYYNIKDRELYTQIEFPTDKFQPTSFLHPSTYLNKILFGSQQGTMQLWNIKHRKLIHEFKSFGSPITCMVQSPVVDVVAIGLLDGTILLYNIRTDEKLFSFQQVGKVTTLSFRTDGESHLASANLEGVIYIWDLDKSRLFHTIKDAHRNSVSSLHYLTNQPVLVSSGEDNSIVQWIFDTHEGFPRVLRSRNGHFQPPTQIQHYDQDGHFILSASRDLSFRVFSAFKDAQNFELSQGNLSKKSKRTKIDIDDLRLPPIRQMVANKAKEKDWDNALTIHQGERGVRTWSVLNKKLGKYTLTPPNNESAQVIAITHCGHFGVIGTDKGNVHLFNLQSGAFRRTFKPSELESTQSVSGIAVEATNRHMIVSYLDGTVSVFDFTKGTHMSTFKVESSITSLIHHPDSNLIGLALSDHSICIADFETNKIVRQFKGHKSRITDLCFSPDGRWVVSGSYDGSVRVWDLPSGHMIDVFKTDSIPTALSFSANGEFLATSHADHLGVFLWNNRSLYQEVSLRKLNDSDIIDLSLPTTDLTLFEEATDEEKTQESLLQTLSNFDNTQLEDSLITLSRTAWAKWHKLLNLEIIKKRNKPKTAPKAPERAPFFLSLTQGVNPQFTKSTDQNGSTEAEELQESRLMNLNVLDIESELIQTMKSSLESKDFQPLLKLMESLSPPQVDVEIRMLRPVNNLEQHQIYLDSLLALLQQLKAFEVVQAYLQVYLKVHSDLVLENPDVFEAKLSLLSEEQGMVWGRLEQLFHQNLAVIQHIKMN</sequence>
<evidence type="ECO:0000313" key="7">
    <source>
        <dbReference type="Proteomes" id="UP000070444"/>
    </source>
</evidence>
<keyword evidence="1 3" id="KW-0853">WD repeat</keyword>
<proteinExistence type="predicted"/>
<gene>
    <name evidence="6" type="ORF">CONCODRAFT_37606</name>
</gene>
<keyword evidence="2" id="KW-0677">Repeat</keyword>
<feature type="domain" description="WDR36/Utp21 N-terminal" evidence="5">
    <location>
        <begin position="65"/>
        <end position="329"/>
    </location>
</feature>
<dbReference type="GO" id="GO:0034388">
    <property type="term" value="C:Pwp2p-containing subcomplex of 90S preribosome"/>
    <property type="evidence" value="ECO:0007669"/>
    <property type="project" value="EnsemblFungi"/>
</dbReference>
<dbReference type="SUPFAM" id="SSF50998">
    <property type="entry name" value="Quinoprotein alcohol dehydrogenase-like"/>
    <property type="match status" value="1"/>
</dbReference>
<dbReference type="InterPro" id="IPR011047">
    <property type="entry name" value="Quinoprotein_ADH-like_sf"/>
</dbReference>
<dbReference type="AlphaFoldDB" id="A0A137PAC6"/>
<reference evidence="6 7" key="1">
    <citation type="journal article" date="2015" name="Genome Biol. Evol.">
        <title>Phylogenomic analyses indicate that early fungi evolved digesting cell walls of algal ancestors of land plants.</title>
        <authorList>
            <person name="Chang Y."/>
            <person name="Wang S."/>
            <person name="Sekimoto S."/>
            <person name="Aerts A.L."/>
            <person name="Choi C."/>
            <person name="Clum A."/>
            <person name="LaButti K.M."/>
            <person name="Lindquist E.A."/>
            <person name="Yee Ngan C."/>
            <person name="Ohm R.A."/>
            <person name="Salamov A.A."/>
            <person name="Grigoriev I.V."/>
            <person name="Spatafora J.W."/>
            <person name="Berbee M.L."/>
        </authorList>
    </citation>
    <scope>NUCLEOTIDE SEQUENCE [LARGE SCALE GENOMIC DNA]</scope>
    <source>
        <strain evidence="6 7">NRRL 28638</strain>
    </source>
</reference>
<dbReference type="PROSITE" id="PS00678">
    <property type="entry name" value="WD_REPEATS_1"/>
    <property type="match status" value="1"/>
</dbReference>
<dbReference type="STRING" id="796925.A0A137PAC6"/>
<dbReference type="PANTHER" id="PTHR22840">
    <property type="entry name" value="WD REPEAT-CONTAINING PROTEIN 36"/>
    <property type="match status" value="1"/>
</dbReference>
<feature type="repeat" description="WD" evidence="3">
    <location>
        <begin position="295"/>
        <end position="326"/>
    </location>
</feature>
<dbReference type="InterPro" id="IPR015943">
    <property type="entry name" value="WD40/YVTN_repeat-like_dom_sf"/>
</dbReference>
<evidence type="ECO:0000259" key="4">
    <source>
        <dbReference type="Pfam" id="PF04192"/>
    </source>
</evidence>
<accession>A0A137PAC6</accession>
<dbReference type="InterPro" id="IPR001680">
    <property type="entry name" value="WD40_rpt"/>
</dbReference>
<dbReference type="InterPro" id="IPR059157">
    <property type="entry name" value="WDR36-Utp21_N"/>
</dbReference>
<dbReference type="Pfam" id="PF04192">
    <property type="entry name" value="Utp21"/>
    <property type="match status" value="1"/>
</dbReference>
<dbReference type="Pfam" id="PF25171">
    <property type="entry name" value="Beta-prop_WDR36-Utp21_1st"/>
    <property type="match status" value="1"/>
</dbReference>
<dbReference type="InterPro" id="IPR036322">
    <property type="entry name" value="WD40_repeat_dom_sf"/>
</dbReference>
<evidence type="ECO:0000313" key="6">
    <source>
        <dbReference type="EMBL" id="KXN71958.1"/>
    </source>
</evidence>
<dbReference type="Pfam" id="PF25168">
    <property type="entry name" value="Beta-prop_WDR36-Utp21_2nd"/>
    <property type="match status" value="1"/>
</dbReference>
<evidence type="ECO:0000256" key="1">
    <source>
        <dbReference type="ARBA" id="ARBA00022574"/>
    </source>
</evidence>
<feature type="repeat" description="WD" evidence="3">
    <location>
        <begin position="258"/>
        <end position="293"/>
    </location>
</feature>
<dbReference type="PROSITE" id="PS50082">
    <property type="entry name" value="WD_REPEATS_2"/>
    <property type="match status" value="3"/>
</dbReference>